<sequence length="239" mass="24708">MSGGVLVLWDVDHTLVDAAGLGHRAFQAAFRQVFGRDFGYVPPMAGRTDRAIAIDLLIGNGVPEPDGYLEEFRAAAEKALAELEGLLRTEGRALPGAAAALTALAETAAVQTLLTGNIRAFAAAKMRAFGLSEHLDLDIGAYGWAHPVRAHLVDLARSAARARHGRAFGGRATVLVGDTPRDVEAALATGASVVAVATGSYTTTELRAAGAHRVLASLADTQAVLAAIAEVAVAPTDHT</sequence>
<dbReference type="InterPro" id="IPR050155">
    <property type="entry name" value="HAD-like_hydrolase_sf"/>
</dbReference>
<dbReference type="SFLD" id="SFLDG01129">
    <property type="entry name" value="C1.5:_HAD__Beta-PGM__Phosphata"/>
    <property type="match status" value="1"/>
</dbReference>
<dbReference type="SFLD" id="SFLDS00003">
    <property type="entry name" value="Haloacid_Dehalogenase"/>
    <property type="match status" value="1"/>
</dbReference>
<accession>A0ABX0Y1C2</accession>
<dbReference type="Gene3D" id="1.10.150.240">
    <property type="entry name" value="Putative phosphatase, domain 2"/>
    <property type="match status" value="1"/>
</dbReference>
<dbReference type="Proteomes" id="UP000722989">
    <property type="component" value="Unassembled WGS sequence"/>
</dbReference>
<dbReference type="InterPro" id="IPR023198">
    <property type="entry name" value="PGP-like_dom2"/>
</dbReference>
<dbReference type="RefSeq" id="WP_167927057.1">
    <property type="nucleotide sequence ID" value="NZ_JAATVY010000016.1"/>
</dbReference>
<comment type="caution">
    <text evidence="1">The sequence shown here is derived from an EMBL/GenBank/DDBJ whole genome shotgun (WGS) entry which is preliminary data.</text>
</comment>
<evidence type="ECO:0000313" key="2">
    <source>
        <dbReference type="Proteomes" id="UP000722989"/>
    </source>
</evidence>
<organism evidence="1 2">
    <name type="scientific">Planosporangium thailandense</name>
    <dbReference type="NCBI Taxonomy" id="765197"/>
    <lineage>
        <taxon>Bacteria</taxon>
        <taxon>Bacillati</taxon>
        <taxon>Actinomycetota</taxon>
        <taxon>Actinomycetes</taxon>
        <taxon>Micromonosporales</taxon>
        <taxon>Micromonosporaceae</taxon>
        <taxon>Planosporangium</taxon>
    </lineage>
</organism>
<dbReference type="InterPro" id="IPR036412">
    <property type="entry name" value="HAD-like_sf"/>
</dbReference>
<proteinExistence type="predicted"/>
<dbReference type="Pfam" id="PF12710">
    <property type="entry name" value="HAD"/>
    <property type="match status" value="1"/>
</dbReference>
<name>A0ABX0Y1C2_9ACTN</name>
<dbReference type="Gene3D" id="3.40.50.1000">
    <property type="entry name" value="HAD superfamily/HAD-like"/>
    <property type="match status" value="1"/>
</dbReference>
<gene>
    <name evidence="1" type="ORF">HC031_20875</name>
</gene>
<protein>
    <submittedName>
        <fullName evidence="1">HAD hydrolase-like protein</fullName>
    </submittedName>
</protein>
<dbReference type="InterPro" id="IPR023214">
    <property type="entry name" value="HAD_sf"/>
</dbReference>
<reference evidence="1 2" key="1">
    <citation type="submission" date="2020-03" db="EMBL/GenBank/DDBJ databases">
        <title>WGS of the type strain of Planosporangium spp.</title>
        <authorList>
            <person name="Thawai C."/>
        </authorList>
    </citation>
    <scope>NUCLEOTIDE SEQUENCE [LARGE SCALE GENOMIC DNA]</scope>
    <source>
        <strain evidence="1 2">TBRC 5610</strain>
    </source>
</reference>
<dbReference type="SUPFAM" id="SSF56784">
    <property type="entry name" value="HAD-like"/>
    <property type="match status" value="1"/>
</dbReference>
<dbReference type="PANTHER" id="PTHR43434:SF1">
    <property type="entry name" value="PHOSPHOGLYCOLATE PHOSPHATASE"/>
    <property type="match status" value="1"/>
</dbReference>
<keyword evidence="2" id="KW-1185">Reference proteome</keyword>
<dbReference type="EMBL" id="JAATVY010000016">
    <property type="protein sequence ID" value="NJC72151.1"/>
    <property type="molecule type" value="Genomic_DNA"/>
</dbReference>
<dbReference type="PANTHER" id="PTHR43434">
    <property type="entry name" value="PHOSPHOGLYCOLATE PHOSPHATASE"/>
    <property type="match status" value="1"/>
</dbReference>
<evidence type="ECO:0000313" key="1">
    <source>
        <dbReference type="EMBL" id="NJC72151.1"/>
    </source>
</evidence>